<feature type="transmembrane region" description="Helical" evidence="5">
    <location>
        <begin position="96"/>
        <end position="119"/>
    </location>
</feature>
<dbReference type="PANTHER" id="PTHR45916:SF1">
    <property type="entry name" value="STRUCTURAL MAINTENANCE OF CHROMOSOMES PROTEIN 5"/>
    <property type="match status" value="1"/>
</dbReference>
<dbReference type="Gramene" id="rna30312">
    <property type="protein sequence ID" value="RHN55175.1"/>
    <property type="gene ID" value="gene30312"/>
</dbReference>
<dbReference type="AlphaFoldDB" id="A0A396HUW4"/>
<feature type="region of interest" description="Disordered" evidence="4">
    <location>
        <begin position="1"/>
        <end position="24"/>
    </location>
</feature>
<keyword evidence="5" id="KW-1133">Transmembrane helix</keyword>
<comment type="caution">
    <text evidence="6">The sequence shown here is derived from an EMBL/GenBank/DDBJ whole genome shotgun (WGS) entry which is preliminary data.</text>
</comment>
<evidence type="ECO:0000256" key="4">
    <source>
        <dbReference type="SAM" id="MobiDB-lite"/>
    </source>
</evidence>
<comment type="similarity">
    <text evidence="1">Belongs to the SMC family. SMC5 subfamily.</text>
</comment>
<dbReference type="InterPro" id="IPR027417">
    <property type="entry name" value="P-loop_NTPase"/>
</dbReference>
<evidence type="ECO:0000256" key="5">
    <source>
        <dbReference type="SAM" id="Phobius"/>
    </source>
</evidence>
<accession>A0A396HUW4</accession>
<protein>
    <recommendedName>
        <fullName evidence="2">Structural maintenance of chromosomes protein 5</fullName>
    </recommendedName>
</protein>
<evidence type="ECO:0000313" key="6">
    <source>
        <dbReference type="EMBL" id="RHN55175.1"/>
    </source>
</evidence>
<dbReference type="PANTHER" id="PTHR45916">
    <property type="entry name" value="STRUCTURAL MAINTENANCE OF CHROMOSOMES PROTEIN 5"/>
    <property type="match status" value="1"/>
</dbReference>
<feature type="transmembrane region" description="Helical" evidence="5">
    <location>
        <begin position="184"/>
        <end position="201"/>
    </location>
</feature>
<evidence type="ECO:0000313" key="7">
    <source>
        <dbReference type="Proteomes" id="UP000265566"/>
    </source>
</evidence>
<keyword evidence="3" id="KW-0175">Coiled coil</keyword>
<sequence>MEANLKQHENFARQASEHFNKSKKEAEECKQKLTDLLNNAKSIAPLTPDLQKEFLEMPTTIEELEAAIQDTTSQANSMLFMNPHILQQYEDRQRQVLFILVFFVGYFHVPSIFTVTIQIEDLAKKLDMDKKEATKCRSELETIKEKWLPTLRNLVAQINETFSRNFQQMAVAGEVSLGMSNGRLKLILFGLLMLPSLLMFLHSSDEHDMNYDQFGILIKVKFR</sequence>
<keyword evidence="5" id="KW-0812">Transmembrane</keyword>
<dbReference type="EMBL" id="PSQE01000005">
    <property type="protein sequence ID" value="RHN55175.1"/>
    <property type="molecule type" value="Genomic_DNA"/>
</dbReference>
<evidence type="ECO:0000256" key="1">
    <source>
        <dbReference type="ARBA" id="ARBA00010171"/>
    </source>
</evidence>
<dbReference type="Proteomes" id="UP000265566">
    <property type="component" value="Chromosome 5"/>
</dbReference>
<name>A0A396HUW4_MEDTR</name>
<evidence type="ECO:0000256" key="2">
    <source>
        <dbReference type="ARBA" id="ARBA00018687"/>
    </source>
</evidence>
<dbReference type="Gene3D" id="3.40.50.300">
    <property type="entry name" value="P-loop containing nucleotide triphosphate hydrolases"/>
    <property type="match status" value="1"/>
</dbReference>
<gene>
    <name evidence="6" type="ORF">MtrunA17_Chr5g0414851</name>
</gene>
<organism evidence="6 7">
    <name type="scientific">Medicago truncatula</name>
    <name type="common">Barrel medic</name>
    <name type="synonym">Medicago tribuloides</name>
    <dbReference type="NCBI Taxonomy" id="3880"/>
    <lineage>
        <taxon>Eukaryota</taxon>
        <taxon>Viridiplantae</taxon>
        <taxon>Streptophyta</taxon>
        <taxon>Embryophyta</taxon>
        <taxon>Tracheophyta</taxon>
        <taxon>Spermatophyta</taxon>
        <taxon>Magnoliopsida</taxon>
        <taxon>eudicotyledons</taxon>
        <taxon>Gunneridae</taxon>
        <taxon>Pentapetalae</taxon>
        <taxon>rosids</taxon>
        <taxon>fabids</taxon>
        <taxon>Fabales</taxon>
        <taxon>Fabaceae</taxon>
        <taxon>Papilionoideae</taxon>
        <taxon>50 kb inversion clade</taxon>
        <taxon>NPAAA clade</taxon>
        <taxon>Hologalegina</taxon>
        <taxon>IRL clade</taxon>
        <taxon>Trifolieae</taxon>
        <taxon>Medicago</taxon>
    </lineage>
</organism>
<evidence type="ECO:0000256" key="3">
    <source>
        <dbReference type="ARBA" id="ARBA00023054"/>
    </source>
</evidence>
<proteinExistence type="inferred from homology"/>
<reference evidence="7" key="1">
    <citation type="journal article" date="2018" name="Nat. Plants">
        <title>Whole-genome landscape of Medicago truncatula symbiotic genes.</title>
        <authorList>
            <person name="Pecrix Y."/>
            <person name="Staton S.E."/>
            <person name="Sallet E."/>
            <person name="Lelandais-Briere C."/>
            <person name="Moreau S."/>
            <person name="Carrere S."/>
            <person name="Blein T."/>
            <person name="Jardinaud M.F."/>
            <person name="Latrasse D."/>
            <person name="Zouine M."/>
            <person name="Zahm M."/>
            <person name="Kreplak J."/>
            <person name="Mayjonade B."/>
            <person name="Satge C."/>
            <person name="Perez M."/>
            <person name="Cauet S."/>
            <person name="Marande W."/>
            <person name="Chantry-Darmon C."/>
            <person name="Lopez-Roques C."/>
            <person name="Bouchez O."/>
            <person name="Berard A."/>
            <person name="Debelle F."/>
            <person name="Munos S."/>
            <person name="Bendahmane A."/>
            <person name="Berges H."/>
            <person name="Niebel A."/>
            <person name="Buitink J."/>
            <person name="Frugier F."/>
            <person name="Benhamed M."/>
            <person name="Crespi M."/>
            <person name="Gouzy J."/>
            <person name="Gamas P."/>
        </authorList>
    </citation>
    <scope>NUCLEOTIDE SEQUENCE [LARGE SCALE GENOMIC DNA]</scope>
    <source>
        <strain evidence="7">cv. Jemalong A17</strain>
    </source>
</reference>
<keyword evidence="5" id="KW-0472">Membrane</keyword>